<proteinExistence type="predicted"/>
<keyword evidence="2" id="KW-1185">Reference proteome</keyword>
<dbReference type="STRING" id="29172.A0A0D8Y0Z3"/>
<dbReference type="Proteomes" id="UP000053766">
    <property type="component" value="Unassembled WGS sequence"/>
</dbReference>
<sequence length="143" mass="16541">MAEKEYRKLHGLHDSDDYKGRFENIMGCPREALMRMIIMSVGEFGAVYRNLNDCKSSVALQGKWAQVILMLEQSLTNAERLMVMYSYSRPVRSDKARRAFVVRQKSDVGPLAKEVTSKRTQNAYYILEKVGNFKKNRILPEKT</sequence>
<reference evidence="1 2" key="1">
    <citation type="submission" date="2013-11" db="EMBL/GenBank/DDBJ databases">
        <title>Draft genome of the bovine lungworm Dictyocaulus viviparus.</title>
        <authorList>
            <person name="Mitreva M."/>
        </authorList>
    </citation>
    <scope>NUCLEOTIDE SEQUENCE [LARGE SCALE GENOMIC DNA]</scope>
    <source>
        <strain evidence="1 2">HannoverDv2000</strain>
    </source>
</reference>
<evidence type="ECO:0000313" key="1">
    <source>
        <dbReference type="EMBL" id="KJH49699.1"/>
    </source>
</evidence>
<name>A0A0D8Y0Z3_DICVI</name>
<reference evidence="2" key="2">
    <citation type="journal article" date="2016" name="Sci. Rep.">
        <title>Dictyocaulus viviparus genome, variome and transcriptome elucidate lungworm biology and support future intervention.</title>
        <authorList>
            <person name="McNulty S.N."/>
            <person name="Strube C."/>
            <person name="Rosa B.A."/>
            <person name="Martin J.C."/>
            <person name="Tyagi R."/>
            <person name="Choi Y.J."/>
            <person name="Wang Q."/>
            <person name="Hallsworth Pepin K."/>
            <person name="Zhang X."/>
            <person name="Ozersky P."/>
            <person name="Wilson R.K."/>
            <person name="Sternberg P.W."/>
            <person name="Gasser R.B."/>
            <person name="Mitreva M."/>
        </authorList>
    </citation>
    <scope>NUCLEOTIDE SEQUENCE [LARGE SCALE GENOMIC DNA]</scope>
    <source>
        <strain evidence="2">HannoverDv2000</strain>
    </source>
</reference>
<dbReference type="AlphaFoldDB" id="A0A0D8Y0Z3"/>
<gene>
    <name evidence="1" type="ORF">DICVIV_04181</name>
</gene>
<dbReference type="OrthoDB" id="5806212at2759"/>
<organism evidence="1 2">
    <name type="scientific">Dictyocaulus viviparus</name>
    <name type="common">Bovine lungworm</name>
    <dbReference type="NCBI Taxonomy" id="29172"/>
    <lineage>
        <taxon>Eukaryota</taxon>
        <taxon>Metazoa</taxon>
        <taxon>Ecdysozoa</taxon>
        <taxon>Nematoda</taxon>
        <taxon>Chromadorea</taxon>
        <taxon>Rhabditida</taxon>
        <taxon>Rhabditina</taxon>
        <taxon>Rhabditomorpha</taxon>
        <taxon>Strongyloidea</taxon>
        <taxon>Metastrongylidae</taxon>
        <taxon>Dictyocaulus</taxon>
    </lineage>
</organism>
<accession>A0A0D8Y0Z3</accession>
<dbReference type="EMBL" id="KN716226">
    <property type="protein sequence ID" value="KJH49699.1"/>
    <property type="molecule type" value="Genomic_DNA"/>
</dbReference>
<evidence type="ECO:0000313" key="2">
    <source>
        <dbReference type="Proteomes" id="UP000053766"/>
    </source>
</evidence>
<protein>
    <submittedName>
        <fullName evidence="1">Uncharacterized protein</fullName>
    </submittedName>
</protein>